<reference evidence="3" key="1">
    <citation type="submission" date="2016-10" db="EMBL/GenBank/DDBJ databases">
        <authorList>
            <person name="Varghese N."/>
            <person name="Submissions S."/>
        </authorList>
    </citation>
    <scope>NUCLEOTIDE SEQUENCE [LARGE SCALE GENOMIC DNA]</scope>
    <source>
        <strain evidence="3">DSM 23925</strain>
    </source>
</reference>
<keyword evidence="1" id="KW-0732">Signal</keyword>
<dbReference type="AlphaFoldDB" id="A0A1I5BIG4"/>
<feature type="chain" id="PRO_5011705164" evidence="1">
    <location>
        <begin position="20"/>
        <end position="139"/>
    </location>
</feature>
<dbReference type="InterPro" id="IPR018673">
    <property type="entry name" value="DUF2141"/>
</dbReference>
<evidence type="ECO:0000256" key="1">
    <source>
        <dbReference type="SAM" id="SignalP"/>
    </source>
</evidence>
<dbReference type="EMBL" id="FOVN01000003">
    <property type="protein sequence ID" value="SFN74440.1"/>
    <property type="molecule type" value="Genomic_DNA"/>
</dbReference>
<gene>
    <name evidence="2" type="ORF">SAMN04487989_103152</name>
</gene>
<dbReference type="OrthoDB" id="9788332at2"/>
<evidence type="ECO:0000313" key="3">
    <source>
        <dbReference type="Proteomes" id="UP000198705"/>
    </source>
</evidence>
<dbReference type="STRING" id="649333.SAMN04487989_103152"/>
<keyword evidence="3" id="KW-1185">Reference proteome</keyword>
<name>A0A1I5BIG4_9FLAO</name>
<dbReference type="RefSeq" id="WP_092207911.1">
    <property type="nucleotide sequence ID" value="NZ_FOVN01000003.1"/>
</dbReference>
<protein>
    <submittedName>
        <fullName evidence="2">Uncharacterized conserved protein, DUF2141 family</fullName>
    </submittedName>
</protein>
<feature type="signal peptide" evidence="1">
    <location>
        <begin position="1"/>
        <end position="19"/>
    </location>
</feature>
<organism evidence="2 3">
    <name type="scientific">Bizionia echini</name>
    <dbReference type="NCBI Taxonomy" id="649333"/>
    <lineage>
        <taxon>Bacteria</taxon>
        <taxon>Pseudomonadati</taxon>
        <taxon>Bacteroidota</taxon>
        <taxon>Flavobacteriia</taxon>
        <taxon>Flavobacteriales</taxon>
        <taxon>Flavobacteriaceae</taxon>
        <taxon>Bizionia</taxon>
    </lineage>
</organism>
<proteinExistence type="predicted"/>
<sequence>MKTLAIIIAFALTSFISHAQDSLKTYTVKVIIENPLNAKGHVLIGLHSADTFMKADGIQSAKVKVIDGQAIASFENVKQGNYAVMVVHDENDNSRMDFEANGMPKENYGMSNNPMLMGPPNFNDAKFELKEDTEINIRF</sequence>
<accession>A0A1I5BIG4</accession>
<dbReference type="Proteomes" id="UP000198705">
    <property type="component" value="Unassembled WGS sequence"/>
</dbReference>
<dbReference type="Pfam" id="PF09912">
    <property type="entry name" value="DUF2141"/>
    <property type="match status" value="1"/>
</dbReference>
<evidence type="ECO:0000313" key="2">
    <source>
        <dbReference type="EMBL" id="SFN74440.1"/>
    </source>
</evidence>